<evidence type="ECO:0000313" key="1">
    <source>
        <dbReference type="EMBL" id="RSZ55889.1"/>
    </source>
</evidence>
<dbReference type="OrthoDB" id="8811599at2"/>
<organism evidence="1 2">
    <name type="scientific">Massilia atriviolacea</name>
    <dbReference type="NCBI Taxonomy" id="2495579"/>
    <lineage>
        <taxon>Bacteria</taxon>
        <taxon>Pseudomonadati</taxon>
        <taxon>Pseudomonadota</taxon>
        <taxon>Betaproteobacteria</taxon>
        <taxon>Burkholderiales</taxon>
        <taxon>Oxalobacteraceae</taxon>
        <taxon>Telluria group</taxon>
        <taxon>Massilia</taxon>
    </lineage>
</organism>
<proteinExistence type="predicted"/>
<dbReference type="AlphaFoldDB" id="A0A430HEE9"/>
<keyword evidence="2" id="KW-1185">Reference proteome</keyword>
<reference evidence="1 2" key="1">
    <citation type="submission" date="2018-12" db="EMBL/GenBank/DDBJ databases">
        <authorList>
            <person name="Yang E."/>
        </authorList>
    </citation>
    <scope>NUCLEOTIDE SEQUENCE [LARGE SCALE GENOMIC DNA]</scope>
    <source>
        <strain evidence="1 2">SOD</strain>
    </source>
</reference>
<dbReference type="EMBL" id="RXLQ01000020">
    <property type="protein sequence ID" value="RSZ55889.1"/>
    <property type="molecule type" value="Genomic_DNA"/>
</dbReference>
<comment type="caution">
    <text evidence="1">The sequence shown here is derived from an EMBL/GenBank/DDBJ whole genome shotgun (WGS) entry which is preliminary data.</text>
</comment>
<gene>
    <name evidence="1" type="ORF">EJB06_27150</name>
</gene>
<dbReference type="Proteomes" id="UP000278085">
    <property type="component" value="Unassembled WGS sequence"/>
</dbReference>
<name>A0A430HEE9_9BURK</name>
<evidence type="ECO:0000313" key="2">
    <source>
        <dbReference type="Proteomes" id="UP000278085"/>
    </source>
</evidence>
<dbReference type="Pfam" id="PF18143">
    <property type="entry name" value="HAD_SAK_2"/>
    <property type="match status" value="1"/>
</dbReference>
<dbReference type="RefSeq" id="WP_126077159.1">
    <property type="nucleotide sequence ID" value="NZ_CP051166.1"/>
</dbReference>
<protein>
    <submittedName>
        <fullName evidence="1">Uncharacterized protein</fullName>
    </submittedName>
</protein>
<accession>A0A430HEE9</accession>
<sequence length="175" mass="19969">MKPTIFLDIDDVLAISREFTSYQVMATFKSGDLDGWPELWNGLLCAEARQNLAALHDEFNPQYVISSSWSHYLACDQLRAVFHRRHLQFVAEGMHDTWTTPKCSGWSRFDEIHHWALHHLPRGCPMLVLDDEQSGASLRGTSLYDDGLVVLCEPWVGLNADKLSEAQRLLRSQVV</sequence>